<name>A0A7J8KB38_ROUAE</name>
<dbReference type="EMBL" id="JACASE010000001">
    <property type="protein sequence ID" value="KAF6506044.1"/>
    <property type="molecule type" value="Genomic_DNA"/>
</dbReference>
<dbReference type="AlphaFoldDB" id="A0A7J8KB38"/>
<reference evidence="1 2" key="1">
    <citation type="journal article" date="2020" name="Nature">
        <title>Six reference-quality genomes reveal evolution of bat adaptations.</title>
        <authorList>
            <person name="Jebb D."/>
            <person name="Huang Z."/>
            <person name="Pippel M."/>
            <person name="Hughes G.M."/>
            <person name="Lavrichenko K."/>
            <person name="Devanna P."/>
            <person name="Winkler S."/>
            <person name="Jermiin L.S."/>
            <person name="Skirmuntt E.C."/>
            <person name="Katzourakis A."/>
            <person name="Burkitt-Gray L."/>
            <person name="Ray D.A."/>
            <person name="Sullivan K.A.M."/>
            <person name="Roscito J.G."/>
            <person name="Kirilenko B.M."/>
            <person name="Davalos L.M."/>
            <person name="Corthals A.P."/>
            <person name="Power M.L."/>
            <person name="Jones G."/>
            <person name="Ransome R.D."/>
            <person name="Dechmann D.K.N."/>
            <person name="Locatelli A.G."/>
            <person name="Puechmaille S.J."/>
            <person name="Fedrigo O."/>
            <person name="Jarvis E.D."/>
            <person name="Hiller M."/>
            <person name="Vernes S.C."/>
            <person name="Myers E.W."/>
            <person name="Teeling E.C."/>
        </authorList>
    </citation>
    <scope>NUCLEOTIDE SEQUENCE [LARGE SCALE GENOMIC DNA]</scope>
    <source>
        <strain evidence="1">MRouAeg1</strain>
        <tissue evidence="1">Muscle</tissue>
    </source>
</reference>
<keyword evidence="2" id="KW-1185">Reference proteome</keyword>
<evidence type="ECO:0000313" key="1">
    <source>
        <dbReference type="EMBL" id="KAF6506044.1"/>
    </source>
</evidence>
<accession>A0A7J8KB38</accession>
<dbReference type="PROSITE" id="PS51257">
    <property type="entry name" value="PROKAR_LIPOPROTEIN"/>
    <property type="match status" value="1"/>
</dbReference>
<sequence>MDVLRFSLKQNSSLNPATGQPVSSCCVLFILSCIGNFFCISVNCLAALPSLFLMPEAQSVSFPSLYLSSPTLSSFFPSPPFLSIPSPFSLLSPFLSSPSPSFSLLSPLYPLHTSWSLSPSRIKSIPVLWNPDLHLILPTPSLPFPPLLFLLSAQHDVVM</sequence>
<comment type="caution">
    <text evidence="1">The sequence shown here is derived from an EMBL/GenBank/DDBJ whole genome shotgun (WGS) entry which is preliminary data.</text>
</comment>
<protein>
    <submittedName>
        <fullName evidence="1">Uncharacterized protein</fullName>
    </submittedName>
</protein>
<evidence type="ECO:0000313" key="2">
    <source>
        <dbReference type="Proteomes" id="UP000593571"/>
    </source>
</evidence>
<organism evidence="1 2">
    <name type="scientific">Rousettus aegyptiacus</name>
    <name type="common">Egyptian fruit bat</name>
    <name type="synonym">Pteropus aegyptiacus</name>
    <dbReference type="NCBI Taxonomy" id="9407"/>
    <lineage>
        <taxon>Eukaryota</taxon>
        <taxon>Metazoa</taxon>
        <taxon>Chordata</taxon>
        <taxon>Craniata</taxon>
        <taxon>Vertebrata</taxon>
        <taxon>Euteleostomi</taxon>
        <taxon>Mammalia</taxon>
        <taxon>Eutheria</taxon>
        <taxon>Laurasiatheria</taxon>
        <taxon>Chiroptera</taxon>
        <taxon>Yinpterochiroptera</taxon>
        <taxon>Pteropodoidea</taxon>
        <taxon>Pteropodidae</taxon>
        <taxon>Rousettinae</taxon>
        <taxon>Rousettus</taxon>
    </lineage>
</organism>
<dbReference type="Proteomes" id="UP000593571">
    <property type="component" value="Unassembled WGS sequence"/>
</dbReference>
<proteinExistence type="predicted"/>
<gene>
    <name evidence="1" type="ORF">HJG63_007895</name>
</gene>